<dbReference type="PANTHER" id="PTHR47019">
    <property type="entry name" value="LIPID II FLIPPASE MURJ"/>
    <property type="match status" value="1"/>
</dbReference>
<dbReference type="Proteomes" id="UP000786662">
    <property type="component" value="Unassembled WGS sequence"/>
</dbReference>
<dbReference type="EMBL" id="JACOYY010000017">
    <property type="protein sequence ID" value="MBI2052140.1"/>
    <property type="molecule type" value="Genomic_DNA"/>
</dbReference>
<dbReference type="GO" id="GO:0008360">
    <property type="term" value="P:regulation of cell shape"/>
    <property type="evidence" value="ECO:0007669"/>
    <property type="project" value="UniProtKB-KW"/>
</dbReference>
<feature type="transmembrane region" description="Helical" evidence="8">
    <location>
        <begin position="132"/>
        <end position="153"/>
    </location>
</feature>
<dbReference type="GO" id="GO:0005886">
    <property type="term" value="C:plasma membrane"/>
    <property type="evidence" value="ECO:0007669"/>
    <property type="project" value="UniProtKB-SubCell"/>
</dbReference>
<feature type="transmembrane region" description="Helical" evidence="8">
    <location>
        <begin position="165"/>
        <end position="190"/>
    </location>
</feature>
<feature type="transmembrane region" description="Helical" evidence="8">
    <location>
        <begin position="38"/>
        <end position="57"/>
    </location>
</feature>
<evidence type="ECO:0000256" key="5">
    <source>
        <dbReference type="ARBA" id="ARBA00022984"/>
    </source>
</evidence>
<dbReference type="Pfam" id="PF03023">
    <property type="entry name" value="MurJ"/>
    <property type="match status" value="1"/>
</dbReference>
<comment type="caution">
    <text evidence="9">The sequence shown here is derived from an EMBL/GenBank/DDBJ whole genome shotgun (WGS) entry which is preliminary data.</text>
</comment>
<evidence type="ECO:0000256" key="1">
    <source>
        <dbReference type="ARBA" id="ARBA00004651"/>
    </source>
</evidence>
<evidence type="ECO:0000313" key="10">
    <source>
        <dbReference type="Proteomes" id="UP000786662"/>
    </source>
</evidence>
<comment type="subcellular location">
    <subcellularLocation>
        <location evidence="1">Cell membrane</location>
        <topology evidence="1">Multi-pass membrane protein</topology>
    </subcellularLocation>
</comment>
<accession>A0A9D6DQQ3</accession>
<dbReference type="InterPro" id="IPR004268">
    <property type="entry name" value="MurJ"/>
</dbReference>
<sequence length="254" mass="27584">GVVAVPLGVAVFPVFSEQAAQGKFQEMGETFIKILRRLMFVMMPAAVLFFILRAQIVRLTLGYGRFDWADTVLTIETLGFFLIGLIFQGALAIILRGFFALEDARTPFLVLFFGVLLSLAAALFLAPVMDVSALGLGMAAAAIFNTLVLFFIFKRRVKSVKISGLLKPMSVFALGSVMAGLAAYAALYYLDKFLDTHKVLHLIVQSGSAGVLGVAVYLAVVGLFNMEEVNQILKKIKLGKGVILPSLDEETHQS</sequence>
<reference evidence="9" key="1">
    <citation type="submission" date="2020-07" db="EMBL/GenBank/DDBJ databases">
        <title>Huge and variable diversity of episymbiotic CPR bacteria and DPANN archaea in groundwater ecosystems.</title>
        <authorList>
            <person name="He C.Y."/>
            <person name="Keren R."/>
            <person name="Whittaker M."/>
            <person name="Farag I.F."/>
            <person name="Doudna J."/>
            <person name="Cate J.H.D."/>
            <person name="Banfield J.F."/>
        </authorList>
    </citation>
    <scope>NUCLEOTIDE SEQUENCE</scope>
    <source>
        <strain evidence="9">NC_groundwater_191_Ag_S-0.1um_45_8</strain>
    </source>
</reference>
<evidence type="ECO:0000256" key="3">
    <source>
        <dbReference type="ARBA" id="ARBA00022692"/>
    </source>
</evidence>
<feature type="transmembrane region" description="Helical" evidence="8">
    <location>
        <begin position="108"/>
        <end position="126"/>
    </location>
</feature>
<keyword evidence="7 8" id="KW-0472">Membrane</keyword>
<dbReference type="GO" id="GO:0034204">
    <property type="term" value="P:lipid translocation"/>
    <property type="evidence" value="ECO:0007669"/>
    <property type="project" value="TreeGrafter"/>
</dbReference>
<keyword evidence="2" id="KW-1003">Cell membrane</keyword>
<gene>
    <name evidence="9" type="ORF">HYT38_00475</name>
</gene>
<keyword evidence="6 8" id="KW-1133">Transmembrane helix</keyword>
<dbReference type="GO" id="GO:0009252">
    <property type="term" value="P:peptidoglycan biosynthetic process"/>
    <property type="evidence" value="ECO:0007669"/>
    <property type="project" value="UniProtKB-KW"/>
</dbReference>
<feature type="non-terminal residue" evidence="9">
    <location>
        <position position="1"/>
    </location>
</feature>
<evidence type="ECO:0000256" key="6">
    <source>
        <dbReference type="ARBA" id="ARBA00022989"/>
    </source>
</evidence>
<feature type="transmembrane region" description="Helical" evidence="8">
    <location>
        <begin position="77"/>
        <end position="101"/>
    </location>
</feature>
<evidence type="ECO:0000256" key="4">
    <source>
        <dbReference type="ARBA" id="ARBA00022960"/>
    </source>
</evidence>
<keyword evidence="4" id="KW-0133">Cell shape</keyword>
<organism evidence="9 10">
    <name type="scientific">Candidatus Sungiibacteriota bacterium</name>
    <dbReference type="NCBI Taxonomy" id="2750080"/>
    <lineage>
        <taxon>Bacteria</taxon>
        <taxon>Candidatus Sungiibacteriota</taxon>
    </lineage>
</organism>
<keyword evidence="5" id="KW-0573">Peptidoglycan synthesis</keyword>
<feature type="transmembrane region" description="Helical" evidence="8">
    <location>
        <begin position="202"/>
        <end position="224"/>
    </location>
</feature>
<keyword evidence="3 8" id="KW-0812">Transmembrane</keyword>
<evidence type="ECO:0000256" key="2">
    <source>
        <dbReference type="ARBA" id="ARBA00022475"/>
    </source>
</evidence>
<dbReference type="AlphaFoldDB" id="A0A9D6DQQ3"/>
<evidence type="ECO:0000313" key="9">
    <source>
        <dbReference type="EMBL" id="MBI2052140.1"/>
    </source>
</evidence>
<dbReference type="PANTHER" id="PTHR47019:SF1">
    <property type="entry name" value="LIPID II FLIPPASE MURJ"/>
    <property type="match status" value="1"/>
</dbReference>
<protein>
    <submittedName>
        <fullName evidence="9">Oligosaccharide flippase family protein</fullName>
    </submittedName>
</protein>
<proteinExistence type="predicted"/>
<evidence type="ECO:0000256" key="7">
    <source>
        <dbReference type="ARBA" id="ARBA00023136"/>
    </source>
</evidence>
<name>A0A9D6DQQ3_9BACT</name>
<dbReference type="InterPro" id="IPR051050">
    <property type="entry name" value="Lipid_II_flippase_MurJ/MviN"/>
</dbReference>
<evidence type="ECO:0000256" key="8">
    <source>
        <dbReference type="SAM" id="Phobius"/>
    </source>
</evidence>
<dbReference type="GO" id="GO:0015648">
    <property type="term" value="F:lipid-linked peptidoglycan transporter activity"/>
    <property type="evidence" value="ECO:0007669"/>
    <property type="project" value="TreeGrafter"/>
</dbReference>